<evidence type="ECO:0000313" key="1">
    <source>
        <dbReference type="EMBL" id="WUN89857.1"/>
    </source>
</evidence>
<evidence type="ECO:0000313" key="2">
    <source>
        <dbReference type="Proteomes" id="UP001432071"/>
    </source>
</evidence>
<dbReference type="RefSeq" id="WP_328736592.1">
    <property type="nucleotide sequence ID" value="NZ_CP108038.1"/>
</dbReference>
<sequence>MPKAGITYSKRKVEAPDYRALRAREERAVKDELGALARSDDRVERSADIIRQADAEIALHIEDRDQAVASLWFYEHVLGLARAIDVTNTAYREILSKALYGIDRRRTESGHYELRPVPDVTGPELVKLAEEARVPRIENAFEELPRLASVVSAARARRATAVVFMRDAALALSEEPYGWSGEKIAEHAGVGTKLIWQQQRTARLAREKARKS</sequence>
<organism evidence="1 2">
    <name type="scientific">Streptomyces bobili</name>
    <dbReference type="NCBI Taxonomy" id="67280"/>
    <lineage>
        <taxon>Bacteria</taxon>
        <taxon>Bacillati</taxon>
        <taxon>Actinomycetota</taxon>
        <taxon>Actinomycetes</taxon>
        <taxon>Kitasatosporales</taxon>
        <taxon>Streptomycetaceae</taxon>
        <taxon>Streptomyces</taxon>
    </lineage>
</organism>
<dbReference type="Proteomes" id="UP001432071">
    <property type="component" value="Chromosome"/>
</dbReference>
<keyword evidence="2" id="KW-1185">Reference proteome</keyword>
<proteinExistence type="predicted"/>
<dbReference type="EMBL" id="CP108038">
    <property type="protein sequence ID" value="WUN89857.1"/>
    <property type="molecule type" value="Genomic_DNA"/>
</dbReference>
<protein>
    <recommendedName>
        <fullName evidence="3">Sigma-70 family RNA polymerase sigma factor</fullName>
    </recommendedName>
</protein>
<evidence type="ECO:0008006" key="3">
    <source>
        <dbReference type="Google" id="ProtNLM"/>
    </source>
</evidence>
<name>A0ABZ1R574_9ACTN</name>
<reference evidence="1" key="1">
    <citation type="submission" date="2022-10" db="EMBL/GenBank/DDBJ databases">
        <title>The complete genomes of actinobacterial strains from the NBC collection.</title>
        <authorList>
            <person name="Joergensen T.S."/>
            <person name="Alvarez Arevalo M."/>
            <person name="Sterndorff E.B."/>
            <person name="Faurdal D."/>
            <person name="Vuksanovic O."/>
            <person name="Mourched A.-S."/>
            <person name="Charusanti P."/>
            <person name="Shaw S."/>
            <person name="Blin K."/>
            <person name="Weber T."/>
        </authorList>
    </citation>
    <scope>NUCLEOTIDE SEQUENCE</scope>
    <source>
        <strain evidence="1">NBC_00302</strain>
    </source>
</reference>
<gene>
    <name evidence="1" type="ORF">OHT53_29130</name>
</gene>
<accession>A0ABZ1R574</accession>
<dbReference type="GeneID" id="93765130"/>